<evidence type="ECO:0000256" key="7">
    <source>
        <dbReference type="ARBA" id="ARBA00023136"/>
    </source>
</evidence>
<dbReference type="Proteomes" id="UP000005615">
    <property type="component" value="Unassembled WGS sequence"/>
</dbReference>
<feature type="chain" id="PRO_5003297221" evidence="13">
    <location>
        <begin position="19"/>
        <end position="695"/>
    </location>
</feature>
<evidence type="ECO:0000256" key="8">
    <source>
        <dbReference type="ARBA" id="ARBA00023237"/>
    </source>
</evidence>
<dbReference type="PROSITE" id="PS52016">
    <property type="entry name" value="TONB_DEPENDENT_REC_3"/>
    <property type="match status" value="1"/>
</dbReference>
<dbReference type="PANTHER" id="PTHR30069:SF40">
    <property type="entry name" value="TONB-DEPENDENT RECEPTOR NMB0964-RELATED"/>
    <property type="match status" value="1"/>
</dbReference>
<evidence type="ECO:0000256" key="4">
    <source>
        <dbReference type="ARBA" id="ARBA00022692"/>
    </source>
</evidence>
<dbReference type="SUPFAM" id="SSF56935">
    <property type="entry name" value="Porins"/>
    <property type="match status" value="1"/>
</dbReference>
<keyword evidence="6 11" id="KW-0798">TonB box</keyword>
<dbReference type="InterPro" id="IPR039426">
    <property type="entry name" value="TonB-dep_rcpt-like"/>
</dbReference>
<sequence>MKKRISAALAFVSAAAVGGESPAMEHVLVTVPLHKKTSETALPVTVLSGEALQRAAGSTIGDTLALQPGLNSASFGPGVGQPVIRGQQGARVTVLQNGTISADASNLSADHAVAVESILADSIEVLRGPATLLYGGGAIGGVVNVTDGRIPPRLVDQAETRAEFRYDSASQASTGVVRWDASQGDYAFHLDAVVRSWGDLTVPKNTAVPLEHHDEEHIEEEPHADEEYAGPPSRLANTDGETDIVTLGLSRHFEAGFAGFSVQRQNSNYGIPAAAHAHHAHEEDPLAADHEEENPEQGIRIDLEQTRYDLALHLHEPLPLLDELRFFGTYTDYQHSEVEPSGEVGTTYSNKSRQLRLEAVHKTLGIWHGVFGLQVGQSEFSALGEEAFIPITDKDQLGLFLVEDLHFDAGLLELGVRYDRDELDPQSGANSRVFNNLSFSASWVQNLEHGWQWSAAYSHAERAPAIEELYSNAGVLNEVDWVGHAATEAIELGASDLDSETSNNVDLSLSRSWGDNYLEVVLYHNQFSDYIGLLNTGLEVDMVSVYQYTQVDATFSGLELSSVLALGEFGGGDLALSINGDMSRGKLDASQGYVPRMPANRLLAQLDWRGGELYTWARVVRAFEQDRVAFNEEATEAYTRVDLGLEWSPSQASDWTVFASVHNLTDEEIRLHTSFLKEIAPEPGRGFEIGVRGQF</sequence>
<dbReference type="Gene3D" id="2.40.170.20">
    <property type="entry name" value="TonB-dependent receptor, beta-barrel domain"/>
    <property type="match status" value="1"/>
</dbReference>
<dbReference type="eggNOG" id="COG4206">
    <property type="taxonomic scope" value="Bacteria"/>
</dbReference>
<feature type="region of interest" description="Disordered" evidence="12">
    <location>
        <begin position="211"/>
        <end position="235"/>
    </location>
</feature>
<evidence type="ECO:0000313" key="16">
    <source>
        <dbReference type="EMBL" id="EGG29453.1"/>
    </source>
</evidence>
<evidence type="ECO:0000256" key="1">
    <source>
        <dbReference type="ARBA" id="ARBA00004571"/>
    </source>
</evidence>
<reference evidence="16 17" key="1">
    <citation type="journal article" date="2011" name="J. Bacteriol.">
        <title>Genome sequence of strain IMCC3088, a proteorhodopsin-containing marine bacterium belonging to the OM60/NOR5 clade.</title>
        <authorList>
            <person name="Jang Y."/>
            <person name="Oh H.M."/>
            <person name="Kang I."/>
            <person name="Lee K."/>
            <person name="Yang S.J."/>
            <person name="Cho J.C."/>
        </authorList>
    </citation>
    <scope>NUCLEOTIDE SEQUENCE [LARGE SCALE GENOMIC DNA]</scope>
    <source>
        <strain evidence="16 17">IMCC3088</strain>
    </source>
</reference>
<organism evidence="16 17">
    <name type="scientific">Aequoribacter fuscus</name>
    <dbReference type="NCBI Taxonomy" id="2518989"/>
    <lineage>
        <taxon>Bacteria</taxon>
        <taxon>Pseudomonadati</taxon>
        <taxon>Pseudomonadota</taxon>
        <taxon>Gammaproteobacteria</taxon>
        <taxon>Cellvibrionales</taxon>
        <taxon>Halieaceae</taxon>
        <taxon>Aequoribacter</taxon>
    </lineage>
</organism>
<dbReference type="GO" id="GO:0009279">
    <property type="term" value="C:cell outer membrane"/>
    <property type="evidence" value="ECO:0007669"/>
    <property type="project" value="UniProtKB-SubCell"/>
</dbReference>
<evidence type="ECO:0000259" key="15">
    <source>
        <dbReference type="Pfam" id="PF07715"/>
    </source>
</evidence>
<evidence type="ECO:0000256" key="9">
    <source>
        <dbReference type="PROSITE-ProRule" id="PRU01360"/>
    </source>
</evidence>
<dbReference type="EMBL" id="AEIG01000050">
    <property type="protein sequence ID" value="EGG29453.1"/>
    <property type="molecule type" value="Genomic_DNA"/>
</dbReference>
<keyword evidence="5 13" id="KW-0732">Signal</keyword>
<feature type="domain" description="TonB-dependent receptor-like beta-barrel" evidence="14">
    <location>
        <begin position="298"/>
        <end position="664"/>
    </location>
</feature>
<comment type="similarity">
    <text evidence="9 11">Belongs to the TonB-dependent receptor family.</text>
</comment>
<evidence type="ECO:0000256" key="13">
    <source>
        <dbReference type="SAM" id="SignalP"/>
    </source>
</evidence>
<dbReference type="GO" id="GO:0015344">
    <property type="term" value="F:siderophore uptake transmembrane transporter activity"/>
    <property type="evidence" value="ECO:0007669"/>
    <property type="project" value="TreeGrafter"/>
</dbReference>
<evidence type="ECO:0000256" key="12">
    <source>
        <dbReference type="SAM" id="MobiDB-lite"/>
    </source>
</evidence>
<keyword evidence="8 9" id="KW-0998">Cell outer membrane</keyword>
<feature type="region of interest" description="Disordered" evidence="12">
    <location>
        <begin position="274"/>
        <end position="293"/>
    </location>
</feature>
<evidence type="ECO:0000256" key="11">
    <source>
        <dbReference type="RuleBase" id="RU003357"/>
    </source>
</evidence>
<dbReference type="AlphaFoldDB" id="F3L2H4"/>
<dbReference type="InterPro" id="IPR000531">
    <property type="entry name" value="Beta-barrel_TonB"/>
</dbReference>
<keyword evidence="3 9" id="KW-1134">Transmembrane beta strand</keyword>
<protein>
    <submittedName>
        <fullName evidence="16">Zinc-regulated outer membrane receptor</fullName>
    </submittedName>
</protein>
<keyword evidence="2 9" id="KW-0813">Transport</keyword>
<feature type="short sequence motif" description="TonB C-terminal box" evidence="10">
    <location>
        <begin position="678"/>
        <end position="695"/>
    </location>
</feature>
<keyword evidence="16" id="KW-0675">Receptor</keyword>
<dbReference type="InterPro" id="IPR012910">
    <property type="entry name" value="Plug_dom"/>
</dbReference>
<feature type="domain" description="TonB-dependent receptor plug" evidence="15">
    <location>
        <begin position="38"/>
        <end position="142"/>
    </location>
</feature>
<evidence type="ECO:0000313" key="17">
    <source>
        <dbReference type="Proteomes" id="UP000005615"/>
    </source>
</evidence>
<comment type="subcellular location">
    <subcellularLocation>
        <location evidence="1 9">Cell outer membrane</location>
        <topology evidence="1 9">Multi-pass membrane protein</topology>
    </subcellularLocation>
</comment>
<dbReference type="Pfam" id="PF07715">
    <property type="entry name" value="Plug"/>
    <property type="match status" value="1"/>
</dbReference>
<feature type="signal peptide" evidence="13">
    <location>
        <begin position="1"/>
        <end position="18"/>
    </location>
</feature>
<dbReference type="PROSITE" id="PS01156">
    <property type="entry name" value="TONB_DEPENDENT_REC_2"/>
    <property type="match status" value="1"/>
</dbReference>
<keyword evidence="7 9" id="KW-0472">Membrane</keyword>
<evidence type="ECO:0000256" key="6">
    <source>
        <dbReference type="ARBA" id="ARBA00023077"/>
    </source>
</evidence>
<evidence type="ECO:0000256" key="5">
    <source>
        <dbReference type="ARBA" id="ARBA00022729"/>
    </source>
</evidence>
<evidence type="ECO:0000256" key="2">
    <source>
        <dbReference type="ARBA" id="ARBA00022448"/>
    </source>
</evidence>
<dbReference type="Pfam" id="PF00593">
    <property type="entry name" value="TonB_dep_Rec_b-barrel"/>
    <property type="match status" value="1"/>
</dbReference>
<gene>
    <name evidence="16" type="ORF">IMCC3088_1747</name>
</gene>
<name>F3L2H4_9GAMM</name>
<accession>F3L2H4</accession>
<keyword evidence="4 9" id="KW-0812">Transmembrane</keyword>
<comment type="caution">
    <text evidence="16">The sequence shown here is derived from an EMBL/GenBank/DDBJ whole genome shotgun (WGS) entry which is preliminary data.</text>
</comment>
<dbReference type="STRING" id="2518989.IMCC3088_1747"/>
<feature type="compositionally biased region" description="Acidic residues" evidence="12">
    <location>
        <begin position="217"/>
        <end position="228"/>
    </location>
</feature>
<feature type="compositionally biased region" description="Basic and acidic residues" evidence="12">
    <location>
        <begin position="280"/>
        <end position="289"/>
    </location>
</feature>
<dbReference type="InterPro" id="IPR036942">
    <property type="entry name" value="Beta-barrel_TonB_sf"/>
</dbReference>
<evidence type="ECO:0000256" key="10">
    <source>
        <dbReference type="PROSITE-ProRule" id="PRU10144"/>
    </source>
</evidence>
<proteinExistence type="inferred from homology"/>
<dbReference type="InterPro" id="IPR010917">
    <property type="entry name" value="TonB_rcpt_CS"/>
</dbReference>
<dbReference type="Gene3D" id="2.170.130.10">
    <property type="entry name" value="TonB-dependent receptor, plug domain"/>
    <property type="match status" value="1"/>
</dbReference>
<keyword evidence="17" id="KW-1185">Reference proteome</keyword>
<dbReference type="PANTHER" id="PTHR30069">
    <property type="entry name" value="TONB-DEPENDENT OUTER MEMBRANE RECEPTOR"/>
    <property type="match status" value="1"/>
</dbReference>
<dbReference type="GO" id="GO:0044718">
    <property type="term" value="P:siderophore transmembrane transport"/>
    <property type="evidence" value="ECO:0007669"/>
    <property type="project" value="TreeGrafter"/>
</dbReference>
<evidence type="ECO:0000256" key="3">
    <source>
        <dbReference type="ARBA" id="ARBA00022452"/>
    </source>
</evidence>
<dbReference type="RefSeq" id="WP_009575980.1">
    <property type="nucleotide sequence ID" value="NZ_AEIG01000050.1"/>
</dbReference>
<evidence type="ECO:0000259" key="14">
    <source>
        <dbReference type="Pfam" id="PF00593"/>
    </source>
</evidence>
<dbReference type="InterPro" id="IPR037066">
    <property type="entry name" value="Plug_dom_sf"/>
</dbReference>